<dbReference type="Pfam" id="PF02515">
    <property type="entry name" value="CoA_transf_3"/>
    <property type="match status" value="1"/>
</dbReference>
<dbReference type="InterPro" id="IPR003673">
    <property type="entry name" value="CoA-Trfase_fam_III"/>
</dbReference>
<sequence>MTGPHSPPASTLKPRSKGPLAGLIVIDLTRVLAGPYCTMMLADLGARVIKVEMPGIGDDARHIGPFISNADGLPSSGYFFSINRSKESIALNLKDAADRAVFERLLLDADVLAENFTPGTMDRFGYGWEALSSRFPRLVLASISGFGQTGPYRELPAYDMVVQAMGGVMSLTGEEGGPPTRVGVSIGDIAAGTHAVIGVQAALIERARTGRGKHVDISMLDTQISLLENALVRYQVEQVVPGPIGSRHPSITPFGVFKSKVGHLIIAAGNDRKFRDLCDVLQMRDVKADPRFLSNSSRCEHHRALAARIEEALATRTAEEWLPILTQAGIPCGPMNDIAGVLRDPQLNARDMFVSLEAPGGMVLKTAACPIRFAGEQFANYRPAPELDADRNALLQELGLV</sequence>
<evidence type="ECO:0008006" key="4">
    <source>
        <dbReference type="Google" id="ProtNLM"/>
    </source>
</evidence>
<dbReference type="PANTHER" id="PTHR48207:SF3">
    <property type="entry name" value="SUCCINATE--HYDROXYMETHYLGLUTARATE COA-TRANSFERASE"/>
    <property type="match status" value="1"/>
</dbReference>
<dbReference type="InterPro" id="IPR050483">
    <property type="entry name" value="CoA-transferase_III_domain"/>
</dbReference>
<dbReference type="Proteomes" id="UP000246085">
    <property type="component" value="Chromosome BRAD3257"/>
</dbReference>
<organism evidence="2 3">
    <name type="scientific">Bradyrhizobium vignae</name>
    <dbReference type="NCBI Taxonomy" id="1549949"/>
    <lineage>
        <taxon>Bacteria</taxon>
        <taxon>Pseudomonadati</taxon>
        <taxon>Pseudomonadota</taxon>
        <taxon>Alphaproteobacteria</taxon>
        <taxon>Hyphomicrobiales</taxon>
        <taxon>Nitrobacteraceae</taxon>
        <taxon>Bradyrhizobium</taxon>
    </lineage>
</organism>
<evidence type="ECO:0000313" key="3">
    <source>
        <dbReference type="Proteomes" id="UP000246085"/>
    </source>
</evidence>
<dbReference type="PANTHER" id="PTHR48207">
    <property type="entry name" value="SUCCINATE--HYDROXYMETHYLGLUTARATE COA-TRANSFERASE"/>
    <property type="match status" value="1"/>
</dbReference>
<dbReference type="InterPro" id="IPR044855">
    <property type="entry name" value="CoA-Trfase_III_dom3_sf"/>
</dbReference>
<reference evidence="2 3" key="1">
    <citation type="submission" date="2018-03" db="EMBL/GenBank/DDBJ databases">
        <authorList>
            <person name="Gully D."/>
        </authorList>
    </citation>
    <scope>NUCLEOTIDE SEQUENCE [LARGE SCALE GENOMIC DNA]</scope>
    <source>
        <strain evidence="2">ORS3257</strain>
    </source>
</reference>
<dbReference type="Gene3D" id="3.30.1540.10">
    <property type="entry name" value="formyl-coa transferase, domain 3"/>
    <property type="match status" value="1"/>
</dbReference>
<dbReference type="InterPro" id="IPR023606">
    <property type="entry name" value="CoA-Trfase_III_dom_1_sf"/>
</dbReference>
<dbReference type="KEGG" id="bvz:BRAD3257_3624"/>
<name>A0A2U3PZU5_9BRAD</name>
<dbReference type="AlphaFoldDB" id="A0A2U3PZU5"/>
<dbReference type="SUPFAM" id="SSF89796">
    <property type="entry name" value="CoA-transferase family III (CaiB/BaiF)"/>
    <property type="match status" value="1"/>
</dbReference>
<protein>
    <recommendedName>
        <fullName evidence="4">CoA transferase</fullName>
    </recommendedName>
</protein>
<evidence type="ECO:0000313" key="2">
    <source>
        <dbReference type="EMBL" id="SPP94646.1"/>
    </source>
</evidence>
<dbReference type="EMBL" id="LS398110">
    <property type="protein sequence ID" value="SPP94646.1"/>
    <property type="molecule type" value="Genomic_DNA"/>
</dbReference>
<proteinExistence type="predicted"/>
<gene>
    <name evidence="2" type="ORF">BRAD3257_3624</name>
</gene>
<keyword evidence="1" id="KW-0808">Transferase</keyword>
<accession>A0A2U3PZU5</accession>
<dbReference type="Gene3D" id="3.40.50.10540">
    <property type="entry name" value="Crotonobetainyl-coa:carnitine coa-transferase, domain 1"/>
    <property type="match status" value="1"/>
</dbReference>
<evidence type="ECO:0000256" key="1">
    <source>
        <dbReference type="ARBA" id="ARBA00022679"/>
    </source>
</evidence>
<dbReference type="GO" id="GO:0008410">
    <property type="term" value="F:CoA-transferase activity"/>
    <property type="evidence" value="ECO:0007669"/>
    <property type="project" value="TreeGrafter"/>
</dbReference>